<evidence type="ECO:0000256" key="9">
    <source>
        <dbReference type="ARBA" id="ARBA00023316"/>
    </source>
</evidence>
<feature type="signal peptide" evidence="13">
    <location>
        <begin position="1"/>
        <end position="28"/>
    </location>
</feature>
<dbReference type="CDD" id="cd14844">
    <property type="entry name" value="Zn-DD-carboxypeptidase_like"/>
    <property type="match status" value="1"/>
</dbReference>
<evidence type="ECO:0000256" key="3">
    <source>
        <dbReference type="ARBA" id="ARBA00022670"/>
    </source>
</evidence>
<evidence type="ECO:0000256" key="10">
    <source>
        <dbReference type="ARBA" id="ARBA00093448"/>
    </source>
</evidence>
<evidence type="ECO:0000256" key="5">
    <source>
        <dbReference type="ARBA" id="ARBA00022729"/>
    </source>
</evidence>
<feature type="region of interest" description="Disordered" evidence="12">
    <location>
        <begin position="253"/>
        <end position="284"/>
    </location>
</feature>
<evidence type="ECO:0000256" key="8">
    <source>
        <dbReference type="ARBA" id="ARBA00023049"/>
    </source>
</evidence>
<name>A0A366EV85_9HYPH</name>
<keyword evidence="3" id="KW-0645">Protease</keyword>
<proteinExistence type="inferred from homology"/>
<dbReference type="PANTHER" id="PTHR37425:SF1">
    <property type="entry name" value="OUTER MEMBRANE PROTEIN"/>
    <property type="match status" value="1"/>
</dbReference>
<comment type="similarity">
    <text evidence="10">Belongs to the peptidase M15 family.</text>
</comment>
<dbReference type="InterPro" id="IPR009045">
    <property type="entry name" value="Zn_M74/Hedgehog-like"/>
</dbReference>
<evidence type="ECO:0000256" key="11">
    <source>
        <dbReference type="ARBA" id="ARBA00093666"/>
    </source>
</evidence>
<evidence type="ECO:0000256" key="6">
    <source>
        <dbReference type="ARBA" id="ARBA00022801"/>
    </source>
</evidence>
<dbReference type="PANTHER" id="PTHR37425">
    <property type="match status" value="1"/>
</dbReference>
<keyword evidence="8" id="KW-0482">Metalloprotease</keyword>
<dbReference type="AlphaFoldDB" id="A0A366EV85"/>
<comment type="pathway">
    <text evidence="2">Cell wall biogenesis; cell wall polysaccharide biosynthesis.</text>
</comment>
<dbReference type="GO" id="GO:0006508">
    <property type="term" value="P:proteolysis"/>
    <property type="evidence" value="ECO:0007669"/>
    <property type="project" value="UniProtKB-KW"/>
</dbReference>
<keyword evidence="15" id="KW-1185">Reference proteome</keyword>
<evidence type="ECO:0000256" key="4">
    <source>
        <dbReference type="ARBA" id="ARBA00022723"/>
    </source>
</evidence>
<evidence type="ECO:0000256" key="13">
    <source>
        <dbReference type="SAM" id="SignalP"/>
    </source>
</evidence>
<keyword evidence="6" id="KW-0378">Hydrolase</keyword>
<feature type="region of interest" description="Disordered" evidence="12">
    <location>
        <begin position="308"/>
        <end position="363"/>
    </location>
</feature>
<comment type="caution">
    <text evidence="14">The sequence shown here is derived from an EMBL/GenBank/DDBJ whole genome shotgun (WGS) entry which is preliminary data.</text>
</comment>
<evidence type="ECO:0000256" key="7">
    <source>
        <dbReference type="ARBA" id="ARBA00022833"/>
    </source>
</evidence>
<keyword evidence="5 13" id="KW-0732">Signal</keyword>
<evidence type="ECO:0000256" key="12">
    <source>
        <dbReference type="SAM" id="MobiDB-lite"/>
    </source>
</evidence>
<keyword evidence="4" id="KW-0479">Metal-binding</keyword>
<keyword evidence="7" id="KW-0862">Zinc</keyword>
<dbReference type="Pfam" id="PF05951">
    <property type="entry name" value="Peptidase_M15_2"/>
    <property type="match status" value="1"/>
</dbReference>
<evidence type="ECO:0000256" key="2">
    <source>
        <dbReference type="ARBA" id="ARBA00004776"/>
    </source>
</evidence>
<dbReference type="InterPro" id="IPR010275">
    <property type="entry name" value="MepK"/>
</dbReference>
<dbReference type="GO" id="GO:0046872">
    <property type="term" value="F:metal ion binding"/>
    <property type="evidence" value="ECO:0007669"/>
    <property type="project" value="UniProtKB-KW"/>
</dbReference>
<evidence type="ECO:0000256" key="1">
    <source>
        <dbReference type="ARBA" id="ARBA00001947"/>
    </source>
</evidence>
<dbReference type="EMBL" id="QNRK01000032">
    <property type="protein sequence ID" value="RBP06297.1"/>
    <property type="molecule type" value="Genomic_DNA"/>
</dbReference>
<dbReference type="Proteomes" id="UP000253529">
    <property type="component" value="Unassembled WGS sequence"/>
</dbReference>
<feature type="compositionally biased region" description="Pro residues" evidence="12">
    <location>
        <begin position="316"/>
        <end position="334"/>
    </location>
</feature>
<comment type="cofactor">
    <cofactor evidence="1">
        <name>Zn(2+)</name>
        <dbReference type="ChEBI" id="CHEBI:29105"/>
    </cofactor>
</comment>
<feature type="region of interest" description="Disordered" evidence="12">
    <location>
        <begin position="524"/>
        <end position="548"/>
    </location>
</feature>
<feature type="compositionally biased region" description="Pro residues" evidence="12">
    <location>
        <begin position="524"/>
        <end position="538"/>
    </location>
</feature>
<dbReference type="GO" id="GO:0008237">
    <property type="term" value="F:metallopeptidase activity"/>
    <property type="evidence" value="ECO:0007669"/>
    <property type="project" value="UniProtKB-KW"/>
</dbReference>
<sequence>MGCTTMNRGRRRGASLAALAPVIVTAWLAPNSTESAVANGDTRTVTFSNQHTNEEGSFTYMVNGVYDQGTLDKLNWFMRDWRLNEPTKMDPHLFDIIWEVYRESGSRQPINVFSAYRSPQTNAMLRRRSRQVAEHSQHMQGKAIDAHFEDVGPGRIRDIAMRMQEGGVGFYPQGLTWVHIDSGSVRYWPRMSREALTRLFPDGKTVFIPSDGQPMPGYELAKAEIEQRGGEIQTASGGGFFAWLAGVFGGGADDAEESGGQETAMAVASSRGGRGGGAPGRTAQPAPVEIAEAGPAAVAKAKRGLPAGPAYAGPAPDAPEPQAPPAPVPPPPAPAEVASAPEPAAVAALEQPQTESDAAPEKPVKLKGPIAALYLAPLPPRRPANLELQLALLADVPLPPVRPAELSAPAPAPAASARAATSPLPPVRPAHLALLAPAAAAPPPNVAASIGAPAALPPVVAAANTPPPVRADDPEGLPSVITHGLTRPPPPVALALVELGPKPSLAVDRTALLERAAELAAPLPPMPIPDAAPAPAPQPAARAAPTEKKTGFVEKFARLFGFGAESDQGLRGSEQ</sequence>
<feature type="compositionally biased region" description="Low complexity" evidence="12">
    <location>
        <begin position="335"/>
        <end position="348"/>
    </location>
</feature>
<dbReference type="GO" id="GO:0071555">
    <property type="term" value="P:cell wall organization"/>
    <property type="evidence" value="ECO:0007669"/>
    <property type="project" value="UniProtKB-KW"/>
</dbReference>
<keyword evidence="9" id="KW-0961">Cell wall biogenesis/degradation</keyword>
<accession>A0A366EV85</accession>
<dbReference type="Gene3D" id="3.30.1380.10">
    <property type="match status" value="1"/>
</dbReference>
<feature type="chain" id="PRO_5017000635" description="Murein endopeptidase K" evidence="13">
    <location>
        <begin position="29"/>
        <end position="575"/>
    </location>
</feature>
<dbReference type="SUPFAM" id="SSF55166">
    <property type="entry name" value="Hedgehog/DD-peptidase"/>
    <property type="match status" value="1"/>
</dbReference>
<reference evidence="14 15" key="1">
    <citation type="submission" date="2018-06" db="EMBL/GenBank/DDBJ databases">
        <title>Genomic Encyclopedia of Type Strains, Phase IV (KMG-IV): sequencing the most valuable type-strain genomes for metagenomic binning, comparative biology and taxonomic classification.</title>
        <authorList>
            <person name="Goeker M."/>
        </authorList>
    </citation>
    <scope>NUCLEOTIDE SEQUENCE [LARGE SCALE GENOMIC DNA]</scope>
    <source>
        <strain evidence="14 15">DSM 24875</strain>
    </source>
</reference>
<evidence type="ECO:0000313" key="15">
    <source>
        <dbReference type="Proteomes" id="UP000253529"/>
    </source>
</evidence>
<evidence type="ECO:0000313" key="14">
    <source>
        <dbReference type="EMBL" id="RBP06297.1"/>
    </source>
</evidence>
<protein>
    <recommendedName>
        <fullName evidence="11">Murein endopeptidase K</fullName>
    </recommendedName>
</protein>
<organism evidence="14 15">
    <name type="scientific">Roseiarcus fermentans</name>
    <dbReference type="NCBI Taxonomy" id="1473586"/>
    <lineage>
        <taxon>Bacteria</taxon>
        <taxon>Pseudomonadati</taxon>
        <taxon>Pseudomonadota</taxon>
        <taxon>Alphaproteobacteria</taxon>
        <taxon>Hyphomicrobiales</taxon>
        <taxon>Roseiarcaceae</taxon>
        <taxon>Roseiarcus</taxon>
    </lineage>
</organism>
<gene>
    <name evidence="14" type="ORF">DFR50_13275</name>
</gene>